<dbReference type="STRING" id="550983.A4R26_02635"/>
<feature type="chain" id="PRO_5013206900" evidence="1">
    <location>
        <begin position="23"/>
        <end position="306"/>
    </location>
</feature>
<dbReference type="InterPro" id="IPR050410">
    <property type="entry name" value="CCR4/nocturin_mRNA_transcr"/>
</dbReference>
<proteinExistence type="predicted"/>
<comment type="caution">
    <text evidence="3">The sequence shown here is derived from an EMBL/GenBank/DDBJ whole genome shotgun (WGS) entry which is preliminary data.</text>
</comment>
<dbReference type="Proteomes" id="UP000192276">
    <property type="component" value="Unassembled WGS sequence"/>
</dbReference>
<keyword evidence="3" id="KW-0255">Endonuclease</keyword>
<dbReference type="InterPro" id="IPR005135">
    <property type="entry name" value="Endo/exonuclease/phosphatase"/>
</dbReference>
<evidence type="ECO:0000259" key="2">
    <source>
        <dbReference type="Pfam" id="PF03372"/>
    </source>
</evidence>
<dbReference type="AlphaFoldDB" id="A0A1V9FJY3"/>
<keyword evidence="4" id="KW-1185">Reference proteome</keyword>
<dbReference type="GO" id="GO:0004519">
    <property type="term" value="F:endonuclease activity"/>
    <property type="evidence" value="ECO:0007669"/>
    <property type="project" value="UniProtKB-KW"/>
</dbReference>
<evidence type="ECO:0000256" key="1">
    <source>
        <dbReference type="SAM" id="SignalP"/>
    </source>
</evidence>
<dbReference type="PANTHER" id="PTHR12121:SF36">
    <property type="entry name" value="ENDONUCLEASE_EXONUCLEASE_PHOSPHATASE DOMAIN-CONTAINING PROTEIN"/>
    <property type="match status" value="1"/>
</dbReference>
<dbReference type="PROSITE" id="PS51318">
    <property type="entry name" value="TAT"/>
    <property type="match status" value="1"/>
</dbReference>
<dbReference type="InterPro" id="IPR036691">
    <property type="entry name" value="Endo/exonu/phosph_ase_sf"/>
</dbReference>
<feature type="signal peptide" evidence="1">
    <location>
        <begin position="1"/>
        <end position="22"/>
    </location>
</feature>
<reference evidence="4" key="1">
    <citation type="submission" date="2016-04" db="EMBL/GenBank/DDBJ databases">
        <authorList>
            <person name="Chen L."/>
            <person name="Zhuang W."/>
            <person name="Wang G."/>
        </authorList>
    </citation>
    <scope>NUCLEOTIDE SEQUENCE [LARGE SCALE GENOMIC DNA]</scope>
    <source>
        <strain evidence="4">208</strain>
    </source>
</reference>
<dbReference type="GO" id="GO:0000175">
    <property type="term" value="F:3'-5'-RNA exonuclease activity"/>
    <property type="evidence" value="ECO:0007669"/>
    <property type="project" value="TreeGrafter"/>
</dbReference>
<gene>
    <name evidence="3" type="ORF">A4R26_02635</name>
</gene>
<accession>A0A1V9FJY3</accession>
<dbReference type="EMBL" id="LWBP01000188">
    <property type="protein sequence ID" value="OQP58668.1"/>
    <property type="molecule type" value="Genomic_DNA"/>
</dbReference>
<keyword evidence="3" id="KW-0540">Nuclease</keyword>
<dbReference type="Gene3D" id="3.60.10.10">
    <property type="entry name" value="Endonuclease/exonuclease/phosphatase"/>
    <property type="match status" value="1"/>
</dbReference>
<protein>
    <submittedName>
        <fullName evidence="3">Endonuclease</fullName>
    </submittedName>
</protein>
<name>A0A1V9FJY3_9BACT</name>
<dbReference type="InterPro" id="IPR006311">
    <property type="entry name" value="TAT_signal"/>
</dbReference>
<dbReference type="Pfam" id="PF03372">
    <property type="entry name" value="Exo_endo_phos"/>
    <property type="match status" value="1"/>
</dbReference>
<dbReference type="SUPFAM" id="SSF56219">
    <property type="entry name" value="DNase I-like"/>
    <property type="match status" value="1"/>
</dbReference>
<dbReference type="CDD" id="cd09083">
    <property type="entry name" value="EEP-1"/>
    <property type="match status" value="1"/>
</dbReference>
<organism evidence="3 4">
    <name type="scientific">Niastella populi</name>
    <dbReference type="NCBI Taxonomy" id="550983"/>
    <lineage>
        <taxon>Bacteria</taxon>
        <taxon>Pseudomonadati</taxon>
        <taxon>Bacteroidota</taxon>
        <taxon>Chitinophagia</taxon>
        <taxon>Chitinophagales</taxon>
        <taxon>Chitinophagaceae</taxon>
        <taxon>Niastella</taxon>
    </lineage>
</organism>
<dbReference type="PANTHER" id="PTHR12121">
    <property type="entry name" value="CARBON CATABOLITE REPRESSOR PROTEIN 4"/>
    <property type="match status" value="1"/>
</dbReference>
<evidence type="ECO:0000313" key="4">
    <source>
        <dbReference type="Proteomes" id="UP000192276"/>
    </source>
</evidence>
<sequence length="306" mass="33748">MASRRRLLKGLGAVALTPFLPAAGMVAADEEFIKGNGSHKVLTCNIRVALPEDDAKGFGWHTRREVCVQLIKDQHPDIIGLQEVLKEQSVYLQRQMPKHSLFGFDGPEMDANPTGYHGIAKNPIMWLTQRYELLAGGTYWLSETPLVAGSMSWNTARARHVNWVRLREIKTGKEFRVVNLHLDHKSHEAKVQQAKLMAVESSQYQPAFPQILTGDFNSRASGDVIESVKAAGFTDSYAVLHGEADPGVTAHGFEPVDSAKLTGKGKIDFIFCKGNCKPLAAGIIKDKPKGIFPSDHFFVSAQIMLL</sequence>
<keyword evidence="1" id="KW-0732">Signal</keyword>
<keyword evidence="3" id="KW-0378">Hydrolase</keyword>
<feature type="domain" description="Endonuclease/exonuclease/phosphatase" evidence="2">
    <location>
        <begin position="59"/>
        <end position="296"/>
    </location>
</feature>
<evidence type="ECO:0000313" key="3">
    <source>
        <dbReference type="EMBL" id="OQP58668.1"/>
    </source>
</evidence>